<dbReference type="PROSITE" id="PS52016">
    <property type="entry name" value="TONB_DEPENDENT_REC_3"/>
    <property type="match status" value="1"/>
</dbReference>
<feature type="chain" id="PRO_5046045353" evidence="8">
    <location>
        <begin position="21"/>
        <end position="1105"/>
    </location>
</feature>
<comment type="caution">
    <text evidence="10">The sequence shown here is derived from an EMBL/GenBank/DDBJ whole genome shotgun (WGS) entry which is preliminary data.</text>
</comment>
<evidence type="ECO:0000256" key="6">
    <source>
        <dbReference type="ARBA" id="ARBA00023237"/>
    </source>
</evidence>
<dbReference type="InterPro" id="IPR039426">
    <property type="entry name" value="TonB-dep_rcpt-like"/>
</dbReference>
<evidence type="ECO:0000256" key="2">
    <source>
        <dbReference type="ARBA" id="ARBA00022448"/>
    </source>
</evidence>
<keyword evidence="2 7" id="KW-0813">Transport</keyword>
<comment type="similarity">
    <text evidence="7">Belongs to the TonB-dependent receptor family.</text>
</comment>
<keyword evidence="8" id="KW-0732">Signal</keyword>
<accession>A0ABV8Q2G5</accession>
<dbReference type="Pfam" id="PF07715">
    <property type="entry name" value="Plug"/>
    <property type="match status" value="1"/>
</dbReference>
<keyword evidence="3 7" id="KW-1134">Transmembrane beta strand</keyword>
<comment type="subcellular location">
    <subcellularLocation>
        <location evidence="1 7">Cell outer membrane</location>
        <topology evidence="1 7">Multi-pass membrane protein</topology>
    </subcellularLocation>
</comment>
<reference evidence="11" key="1">
    <citation type="journal article" date="2019" name="Int. J. Syst. Evol. Microbiol.">
        <title>The Global Catalogue of Microorganisms (GCM) 10K type strain sequencing project: providing services to taxonomists for standard genome sequencing and annotation.</title>
        <authorList>
            <consortium name="The Broad Institute Genomics Platform"/>
            <consortium name="The Broad Institute Genome Sequencing Center for Infectious Disease"/>
            <person name="Wu L."/>
            <person name="Ma J."/>
        </authorList>
    </citation>
    <scope>NUCLEOTIDE SEQUENCE [LARGE SCALE GENOMIC DNA]</scope>
    <source>
        <strain evidence="11">CECT 8010</strain>
    </source>
</reference>
<evidence type="ECO:0000256" key="5">
    <source>
        <dbReference type="ARBA" id="ARBA00023136"/>
    </source>
</evidence>
<organism evidence="10 11">
    <name type="scientific">Parasediminibacterium paludis</name>
    <dbReference type="NCBI Taxonomy" id="908966"/>
    <lineage>
        <taxon>Bacteria</taxon>
        <taxon>Pseudomonadati</taxon>
        <taxon>Bacteroidota</taxon>
        <taxon>Chitinophagia</taxon>
        <taxon>Chitinophagales</taxon>
        <taxon>Chitinophagaceae</taxon>
        <taxon>Parasediminibacterium</taxon>
    </lineage>
</organism>
<feature type="signal peptide" evidence="8">
    <location>
        <begin position="1"/>
        <end position="20"/>
    </location>
</feature>
<keyword evidence="4 7" id="KW-0812">Transmembrane</keyword>
<sequence length="1105" mass="119530">MRKLCTLLLCLLITATQLLAQTKTVTGKVVDDKGASVAGATILEKGTRNGVSAASDGSFSIKTKPGAKLVVSAIGFESKDVATTSSELTITLVTDTKSLSEVVVTGTGTATSKKKLGISVESIKGDKLPQVPIASIDQALVGKIAGAQISSVSGNPGDQVNIVLRGINSIQGGTRPMILLDGVEIPFASLTTLDLSQVERVEVVQGAASSSLYGAQGANGVIQIFSKKGVKGAASINFTSSISNNIYTNSGNFGKANLHPYLTDASGNIVSANASGGFAAGAPLSIDPILGNIQGSGSIAYTYGSNNGGTAPGETQNYTRYGILDPRNVSNKPYTGNLKYYDQFAQVFQSAPSFNNSLSISGGGDKTDYSFSISNNRTYSALLKDNGFVDRTNVTTNLGFEVFKNFTVRSITNLAYTQNTLHPHLGAPGGPGFGYGTSNADVGGVYGFLNTSPFFNLQDTIAGGVPAAYQRASFLSVNAFNPFYREHYTKGDSKRYDITQSFDVNYKVNKYVSLNGRYGITWRNENDIWTFYNQSLNANSNYYGTWTSEYNGTDNTGELDNFQYNSTKQNLFLKANINIDFEKDLHLKIPIQSTTLVGYDYRKNVYKELDFWGQTVPFVQPFLFPSTAQQYIANQYNETSVTYGYLAEQKFDYGNYGGVSAGLRTDYSSAFGGGHTPFTFPHFNGYVNLPAFNFWDAIKNTLPNLKIRAAYGKAGIQPGTYQRQPILNSQPTGNQVAYTNLTSSINPNLGVEVSAETEVGTDFTVNTNKGNWFKNLNFSFTYWSRHTDNAIYTVNLPPSTGAQSITENAITLSSKGWQLAVNVPVLTTKNWNWDFTANFGHQTSTIDNIVGGDIPITSAAGSSGLILKAGAKIGQLYGYNALTSIGQLRADGKTPFIPAASQSNYSIVNGRVVNNTTYAIFFSDEAKALGDPNPTLTSSFINTVTYKGFISFGFQLDWINGSHLYNQTNEWMYRDGISSDFTKPVTINGNTGAYTAYYASAYYALGNVAKGTGNNATKDYFYNDASFWRLRNISLGFDFSKFASKKWLKKCQVVLSGRNLFTITNYKGIDPEISSGASNSSFDRGVDHSTIPNLKAYQATLNISF</sequence>
<dbReference type="SUPFAM" id="SSF49464">
    <property type="entry name" value="Carboxypeptidase regulatory domain-like"/>
    <property type="match status" value="1"/>
</dbReference>
<dbReference type="InterPro" id="IPR036942">
    <property type="entry name" value="Beta-barrel_TonB_sf"/>
</dbReference>
<dbReference type="Gene3D" id="2.170.130.10">
    <property type="entry name" value="TonB-dependent receptor, plug domain"/>
    <property type="match status" value="1"/>
</dbReference>
<dbReference type="Pfam" id="PF13715">
    <property type="entry name" value="CarbopepD_reg_2"/>
    <property type="match status" value="1"/>
</dbReference>
<dbReference type="InterPro" id="IPR008969">
    <property type="entry name" value="CarboxyPept-like_regulatory"/>
</dbReference>
<evidence type="ECO:0000259" key="9">
    <source>
        <dbReference type="Pfam" id="PF07715"/>
    </source>
</evidence>
<protein>
    <submittedName>
        <fullName evidence="10">SusC/RagA family TonB-linked outer membrane protein</fullName>
    </submittedName>
</protein>
<evidence type="ECO:0000256" key="3">
    <source>
        <dbReference type="ARBA" id="ARBA00022452"/>
    </source>
</evidence>
<evidence type="ECO:0000256" key="1">
    <source>
        <dbReference type="ARBA" id="ARBA00004571"/>
    </source>
</evidence>
<dbReference type="NCBIfam" id="TIGR04056">
    <property type="entry name" value="OMP_RagA_SusC"/>
    <property type="match status" value="1"/>
</dbReference>
<dbReference type="EMBL" id="JBHSDC010000029">
    <property type="protein sequence ID" value="MFC4233446.1"/>
    <property type="molecule type" value="Genomic_DNA"/>
</dbReference>
<evidence type="ECO:0000256" key="8">
    <source>
        <dbReference type="SAM" id="SignalP"/>
    </source>
</evidence>
<proteinExistence type="inferred from homology"/>
<evidence type="ECO:0000313" key="11">
    <source>
        <dbReference type="Proteomes" id="UP001595906"/>
    </source>
</evidence>
<dbReference type="RefSeq" id="WP_379015721.1">
    <property type="nucleotide sequence ID" value="NZ_JBHSDC010000029.1"/>
</dbReference>
<feature type="domain" description="TonB-dependent receptor plug" evidence="9">
    <location>
        <begin position="113"/>
        <end position="221"/>
    </location>
</feature>
<dbReference type="Gene3D" id="2.40.170.20">
    <property type="entry name" value="TonB-dependent receptor, beta-barrel domain"/>
    <property type="match status" value="1"/>
</dbReference>
<gene>
    <name evidence="10" type="ORF">ACFOW1_16210</name>
</gene>
<dbReference type="InterPro" id="IPR023996">
    <property type="entry name" value="TonB-dep_OMP_SusC/RagA"/>
</dbReference>
<name>A0ABV8Q2G5_9BACT</name>
<keyword evidence="11" id="KW-1185">Reference proteome</keyword>
<dbReference type="InterPro" id="IPR037066">
    <property type="entry name" value="Plug_dom_sf"/>
</dbReference>
<evidence type="ECO:0000256" key="4">
    <source>
        <dbReference type="ARBA" id="ARBA00022692"/>
    </source>
</evidence>
<dbReference type="Gene3D" id="2.60.40.1120">
    <property type="entry name" value="Carboxypeptidase-like, regulatory domain"/>
    <property type="match status" value="1"/>
</dbReference>
<evidence type="ECO:0000313" key="10">
    <source>
        <dbReference type="EMBL" id="MFC4233446.1"/>
    </source>
</evidence>
<evidence type="ECO:0000256" key="7">
    <source>
        <dbReference type="PROSITE-ProRule" id="PRU01360"/>
    </source>
</evidence>
<dbReference type="InterPro" id="IPR012910">
    <property type="entry name" value="Plug_dom"/>
</dbReference>
<dbReference type="SUPFAM" id="SSF56935">
    <property type="entry name" value="Porins"/>
    <property type="match status" value="1"/>
</dbReference>
<keyword evidence="6 7" id="KW-0998">Cell outer membrane</keyword>
<keyword evidence="5 7" id="KW-0472">Membrane</keyword>
<dbReference type="Proteomes" id="UP001595906">
    <property type="component" value="Unassembled WGS sequence"/>
</dbReference>